<feature type="transmembrane region" description="Helical" evidence="1">
    <location>
        <begin position="109"/>
        <end position="127"/>
    </location>
</feature>
<keyword evidence="1" id="KW-1133">Transmembrane helix</keyword>
<reference evidence="3" key="1">
    <citation type="journal article" date="2019" name="Int. J. Syst. Evol. Microbiol.">
        <title>The Global Catalogue of Microorganisms (GCM) 10K type strain sequencing project: providing services to taxonomists for standard genome sequencing and annotation.</title>
        <authorList>
            <consortium name="The Broad Institute Genomics Platform"/>
            <consortium name="The Broad Institute Genome Sequencing Center for Infectious Disease"/>
            <person name="Wu L."/>
            <person name="Ma J."/>
        </authorList>
    </citation>
    <scope>NUCLEOTIDE SEQUENCE [LARGE SCALE GENOMIC DNA]</scope>
    <source>
        <strain evidence="3">JCM 16544</strain>
    </source>
</reference>
<sequence>MVRVSTQTETARRRPVLLTVAVVIVYVSALANVAVGVVVMLSRYDVPEDSVLPVTLLGAAIVLLGLLIIAIASGLARGSHLSRVLITVYVALLAVGHVATIVSSDAWDWGSIVQLLAELFVVAVVWLPPGARHFTRAEPAVSPT</sequence>
<evidence type="ECO:0000256" key="1">
    <source>
        <dbReference type="SAM" id="Phobius"/>
    </source>
</evidence>
<feature type="transmembrane region" description="Helical" evidence="1">
    <location>
        <begin position="84"/>
        <end position="103"/>
    </location>
</feature>
<proteinExistence type="predicted"/>
<dbReference type="Proteomes" id="UP001501697">
    <property type="component" value="Unassembled WGS sequence"/>
</dbReference>
<keyword evidence="1" id="KW-0472">Membrane</keyword>
<organism evidence="2 3">
    <name type="scientific">Microbacterium awajiense</name>
    <dbReference type="NCBI Taxonomy" id="415214"/>
    <lineage>
        <taxon>Bacteria</taxon>
        <taxon>Bacillati</taxon>
        <taxon>Actinomycetota</taxon>
        <taxon>Actinomycetes</taxon>
        <taxon>Micrococcales</taxon>
        <taxon>Microbacteriaceae</taxon>
        <taxon>Microbacterium</taxon>
    </lineage>
</organism>
<gene>
    <name evidence="2" type="ORF">GCM10022200_29090</name>
</gene>
<accession>A0ABP7AY47</accession>
<feature type="transmembrane region" description="Helical" evidence="1">
    <location>
        <begin position="51"/>
        <end position="72"/>
    </location>
</feature>
<name>A0ABP7AY47_9MICO</name>
<evidence type="ECO:0000313" key="3">
    <source>
        <dbReference type="Proteomes" id="UP001501697"/>
    </source>
</evidence>
<evidence type="ECO:0008006" key="4">
    <source>
        <dbReference type="Google" id="ProtNLM"/>
    </source>
</evidence>
<keyword evidence="1" id="KW-0812">Transmembrane</keyword>
<dbReference type="EMBL" id="BAAAYU010000005">
    <property type="protein sequence ID" value="GAA3643364.1"/>
    <property type="molecule type" value="Genomic_DNA"/>
</dbReference>
<protein>
    <recommendedName>
        <fullName evidence="4">Integral membrane protein</fullName>
    </recommendedName>
</protein>
<evidence type="ECO:0000313" key="2">
    <source>
        <dbReference type="EMBL" id="GAA3643364.1"/>
    </source>
</evidence>
<comment type="caution">
    <text evidence="2">The sequence shown here is derived from an EMBL/GenBank/DDBJ whole genome shotgun (WGS) entry which is preliminary data.</text>
</comment>
<feature type="transmembrane region" description="Helical" evidence="1">
    <location>
        <begin position="16"/>
        <end position="39"/>
    </location>
</feature>
<keyword evidence="3" id="KW-1185">Reference proteome</keyword>